<feature type="compositionally biased region" description="Low complexity" evidence="1">
    <location>
        <begin position="133"/>
        <end position="144"/>
    </location>
</feature>
<comment type="caution">
    <text evidence="2">The sequence shown here is derived from an EMBL/GenBank/DDBJ whole genome shotgun (WGS) entry which is preliminary data.</text>
</comment>
<protein>
    <submittedName>
        <fullName evidence="2">DNA repair protein</fullName>
    </submittedName>
</protein>
<feature type="compositionally biased region" description="Pro residues" evidence="1">
    <location>
        <begin position="186"/>
        <end position="199"/>
    </location>
</feature>
<dbReference type="AlphaFoldDB" id="A0A943T9H4"/>
<accession>A0A943T9H4</accession>
<sequence>MAQLSIPQSLIGALIDIADLGTLDYFAPSERCAHWALYNDQRHELLCPCSPAEVPSVEKLFESAAKILYENFPRYIDTPEQIIPYTSRQELIAALLRGNHAEEGPEDTGAEAPTAETVTEAGETAVHNDEETSAPAEATAPVAEQPKPVPSPALIARRARAGTEQGTSGEQVPEEKTVTPSEAPKPSAPKPSAPKPSAPKPSVAQFTAPKPTPPNPSAPTPVASAPLETPSETRPAAPKPSAPAVPAAPSPGMFRKATLTYRPPQIEEYLHGLRARQQAAAQEAEQEAAPGNIAPDVPNTPAPMPVPSAGTAPATSEVAASAAPTRPAEVTAEDRERTYRIRPGLRQRMEREGLSEDLVRTILGEGTAERVNDWTIRFRYDDYRVDVNTASAELITVVDEYEAECNDGDNAPLAHGEYTPLSALEMAFSERARVFLSKNPEFVFDLMVRTLENPESVRMGEGWTRIYAAEGLELTISPDQRTVLSLTKTPNFQALHAEVMRRAQIEDLSDAINRQAEAATSEQYKHQNTQEEK</sequence>
<feature type="region of interest" description="Disordered" evidence="1">
    <location>
        <begin position="101"/>
        <end position="256"/>
    </location>
</feature>
<feature type="compositionally biased region" description="Pro residues" evidence="1">
    <location>
        <begin position="237"/>
        <end position="249"/>
    </location>
</feature>
<evidence type="ECO:0000313" key="3">
    <source>
        <dbReference type="Proteomes" id="UP000739069"/>
    </source>
</evidence>
<dbReference type="Proteomes" id="UP000739069">
    <property type="component" value="Unassembled WGS sequence"/>
</dbReference>
<reference evidence="2" key="1">
    <citation type="submission" date="2021-02" db="EMBL/GenBank/DDBJ databases">
        <title>Infant gut strain persistence is associated with maternal origin, phylogeny, and functional potential including surface adhesion and iron acquisition.</title>
        <authorList>
            <person name="Lou Y.C."/>
        </authorList>
    </citation>
    <scope>NUCLEOTIDE SEQUENCE</scope>
    <source>
        <strain evidence="2">L1_008_092G1_dasL1_008_092G1_concoct_16</strain>
    </source>
</reference>
<gene>
    <name evidence="2" type="ORF">KH265_04595</name>
</gene>
<organism evidence="2 3">
    <name type="scientific">Rothia mucilaginosa</name>
    <dbReference type="NCBI Taxonomy" id="43675"/>
    <lineage>
        <taxon>Bacteria</taxon>
        <taxon>Bacillati</taxon>
        <taxon>Actinomycetota</taxon>
        <taxon>Actinomycetes</taxon>
        <taxon>Micrococcales</taxon>
        <taxon>Micrococcaceae</taxon>
        <taxon>Rothia</taxon>
    </lineage>
</organism>
<feature type="compositionally biased region" description="Low complexity" evidence="1">
    <location>
        <begin position="311"/>
        <end position="325"/>
    </location>
</feature>
<feature type="compositionally biased region" description="Low complexity" evidence="1">
    <location>
        <begin position="278"/>
        <end position="289"/>
    </location>
</feature>
<dbReference type="EMBL" id="JAGZXI010000005">
    <property type="protein sequence ID" value="MBS6634921.1"/>
    <property type="molecule type" value="Genomic_DNA"/>
</dbReference>
<name>A0A943T9H4_9MICC</name>
<evidence type="ECO:0000256" key="1">
    <source>
        <dbReference type="SAM" id="MobiDB-lite"/>
    </source>
</evidence>
<proteinExistence type="predicted"/>
<feature type="compositionally biased region" description="Pro residues" evidence="1">
    <location>
        <begin position="210"/>
        <end position="219"/>
    </location>
</feature>
<feature type="region of interest" description="Disordered" evidence="1">
    <location>
        <begin position="278"/>
        <end position="337"/>
    </location>
</feature>
<dbReference type="RefSeq" id="WP_303952585.1">
    <property type="nucleotide sequence ID" value="NZ_JAGZXI010000005.1"/>
</dbReference>
<feature type="compositionally biased region" description="Low complexity" evidence="1">
    <location>
        <begin position="110"/>
        <end position="125"/>
    </location>
</feature>
<evidence type="ECO:0000313" key="2">
    <source>
        <dbReference type="EMBL" id="MBS6634921.1"/>
    </source>
</evidence>